<evidence type="ECO:0000313" key="3">
    <source>
        <dbReference type="Proteomes" id="UP000020467"/>
    </source>
</evidence>
<dbReference type="OrthoDB" id="416253at2759"/>
<dbReference type="InterPro" id="IPR036812">
    <property type="entry name" value="NAD(P)_OxRdtase_dom_sf"/>
</dbReference>
<gene>
    <name evidence="2" type="ORF">CFIO01_10778</name>
</gene>
<dbReference type="PANTHER" id="PTHR43827">
    <property type="entry name" value="2,5-DIKETO-D-GLUCONIC ACID REDUCTASE"/>
    <property type="match status" value="1"/>
</dbReference>
<feature type="region of interest" description="Disordered" evidence="1">
    <location>
        <begin position="1"/>
        <end position="20"/>
    </location>
</feature>
<dbReference type="SUPFAM" id="SSF51430">
    <property type="entry name" value="NAD(P)-linked oxidoreductase"/>
    <property type="match status" value="1"/>
</dbReference>
<reference evidence="2 3" key="1">
    <citation type="submission" date="2014-02" db="EMBL/GenBank/DDBJ databases">
        <title>The genome sequence of Colletotrichum fioriniae PJ7.</title>
        <authorList>
            <person name="Baroncelli R."/>
            <person name="Thon M.R."/>
        </authorList>
    </citation>
    <scope>NUCLEOTIDE SEQUENCE [LARGE SCALE GENOMIC DNA]</scope>
    <source>
        <strain evidence="2 3">PJ7</strain>
    </source>
</reference>
<name>A0A010R1K0_9PEZI</name>
<dbReference type="Proteomes" id="UP000020467">
    <property type="component" value="Unassembled WGS sequence"/>
</dbReference>
<dbReference type="KEGG" id="cfj:CFIO01_10778"/>
<dbReference type="PROSITE" id="PS00063">
    <property type="entry name" value="ALDOKETO_REDUCTASE_3"/>
    <property type="match status" value="1"/>
</dbReference>
<protein>
    <submittedName>
        <fullName evidence="2">2,5-diketo-D-gluconic acid reductase A</fullName>
    </submittedName>
</protein>
<evidence type="ECO:0000313" key="2">
    <source>
        <dbReference type="EMBL" id="EXF82645.1"/>
    </source>
</evidence>
<dbReference type="AlphaFoldDB" id="A0A010R1K0"/>
<sequence length="238" mass="26063">MEEPVPLRGSGPGPGSGSRVTMPCLGLGVTGSEGKNASRPVWRDWRTGTGTSIPRSCMGMKRRSGGLLRFGKWEGDGEKMYEGVLRSVARVAGEEEEQEEEGGPLARGQRWADPVLREVVDRVRRRVGFGVWDVSSGRIPETKHRNKKYDPQDRDTAEEEEALAGTAVTDVTITVTPAQVLIRWSLQRGFVPLPKSAGVERIRENGDVFWFGLDEVEMGMLDGLDLGVEGALFPKNVG</sequence>
<comment type="caution">
    <text evidence="2">The sequence shown here is derived from an EMBL/GenBank/DDBJ whole genome shotgun (WGS) entry which is preliminary data.</text>
</comment>
<accession>A0A010R1K0</accession>
<dbReference type="eggNOG" id="KOG1577">
    <property type="taxonomic scope" value="Eukaryota"/>
</dbReference>
<dbReference type="HOGENOM" id="CLU_1165728_0_0_1"/>
<dbReference type="PANTHER" id="PTHR43827:SF13">
    <property type="entry name" value="ALDO_KETO REDUCTASE FAMILY PROTEIN"/>
    <property type="match status" value="1"/>
</dbReference>
<dbReference type="EMBL" id="JARH01000307">
    <property type="protein sequence ID" value="EXF82645.1"/>
    <property type="molecule type" value="Genomic_DNA"/>
</dbReference>
<dbReference type="InterPro" id="IPR020471">
    <property type="entry name" value="AKR"/>
</dbReference>
<organism evidence="2 3">
    <name type="scientific">Colletotrichum fioriniae PJ7</name>
    <dbReference type="NCBI Taxonomy" id="1445577"/>
    <lineage>
        <taxon>Eukaryota</taxon>
        <taxon>Fungi</taxon>
        <taxon>Dikarya</taxon>
        <taxon>Ascomycota</taxon>
        <taxon>Pezizomycotina</taxon>
        <taxon>Sordariomycetes</taxon>
        <taxon>Hypocreomycetidae</taxon>
        <taxon>Glomerellales</taxon>
        <taxon>Glomerellaceae</taxon>
        <taxon>Colletotrichum</taxon>
        <taxon>Colletotrichum acutatum species complex</taxon>
    </lineage>
</organism>
<keyword evidence="3" id="KW-1185">Reference proteome</keyword>
<proteinExistence type="predicted"/>
<evidence type="ECO:0000256" key="1">
    <source>
        <dbReference type="SAM" id="MobiDB-lite"/>
    </source>
</evidence>
<dbReference type="InterPro" id="IPR018170">
    <property type="entry name" value="Aldo/ket_reductase_CS"/>
</dbReference>
<dbReference type="Gene3D" id="3.20.20.100">
    <property type="entry name" value="NADP-dependent oxidoreductase domain"/>
    <property type="match status" value="1"/>
</dbReference>
<dbReference type="GO" id="GO:0016491">
    <property type="term" value="F:oxidoreductase activity"/>
    <property type="evidence" value="ECO:0007669"/>
    <property type="project" value="InterPro"/>
</dbReference>